<dbReference type="AlphaFoldDB" id="A0A9D4J3I5"/>
<gene>
    <name evidence="1" type="ORF">DPMN_150635</name>
</gene>
<dbReference type="EMBL" id="JAIWYP010000007">
    <property type="protein sequence ID" value="KAH3797060.1"/>
    <property type="molecule type" value="Genomic_DNA"/>
</dbReference>
<reference evidence="1" key="1">
    <citation type="journal article" date="2019" name="bioRxiv">
        <title>The Genome of the Zebra Mussel, Dreissena polymorpha: A Resource for Invasive Species Research.</title>
        <authorList>
            <person name="McCartney M.A."/>
            <person name="Auch B."/>
            <person name="Kono T."/>
            <person name="Mallez S."/>
            <person name="Zhang Y."/>
            <person name="Obille A."/>
            <person name="Becker A."/>
            <person name="Abrahante J.E."/>
            <person name="Garbe J."/>
            <person name="Badalamenti J.P."/>
            <person name="Herman A."/>
            <person name="Mangelson H."/>
            <person name="Liachko I."/>
            <person name="Sullivan S."/>
            <person name="Sone E.D."/>
            <person name="Koren S."/>
            <person name="Silverstein K.A.T."/>
            <person name="Beckman K.B."/>
            <person name="Gohl D.M."/>
        </authorList>
    </citation>
    <scope>NUCLEOTIDE SEQUENCE</scope>
    <source>
        <strain evidence="1">Duluth1</strain>
        <tissue evidence="1">Whole animal</tissue>
    </source>
</reference>
<dbReference type="Proteomes" id="UP000828390">
    <property type="component" value="Unassembled WGS sequence"/>
</dbReference>
<evidence type="ECO:0000313" key="1">
    <source>
        <dbReference type="EMBL" id="KAH3797060.1"/>
    </source>
</evidence>
<organism evidence="1 2">
    <name type="scientific">Dreissena polymorpha</name>
    <name type="common">Zebra mussel</name>
    <name type="synonym">Mytilus polymorpha</name>
    <dbReference type="NCBI Taxonomy" id="45954"/>
    <lineage>
        <taxon>Eukaryota</taxon>
        <taxon>Metazoa</taxon>
        <taxon>Spiralia</taxon>
        <taxon>Lophotrochozoa</taxon>
        <taxon>Mollusca</taxon>
        <taxon>Bivalvia</taxon>
        <taxon>Autobranchia</taxon>
        <taxon>Heteroconchia</taxon>
        <taxon>Euheterodonta</taxon>
        <taxon>Imparidentia</taxon>
        <taxon>Neoheterodontei</taxon>
        <taxon>Myida</taxon>
        <taxon>Dreissenoidea</taxon>
        <taxon>Dreissenidae</taxon>
        <taxon>Dreissena</taxon>
    </lineage>
</organism>
<accession>A0A9D4J3I5</accession>
<name>A0A9D4J3I5_DREPO</name>
<protein>
    <submittedName>
        <fullName evidence="1">Uncharacterized protein</fullName>
    </submittedName>
</protein>
<reference evidence="1" key="2">
    <citation type="submission" date="2020-11" db="EMBL/GenBank/DDBJ databases">
        <authorList>
            <person name="McCartney M.A."/>
            <person name="Auch B."/>
            <person name="Kono T."/>
            <person name="Mallez S."/>
            <person name="Becker A."/>
            <person name="Gohl D.M."/>
            <person name="Silverstein K.A.T."/>
            <person name="Koren S."/>
            <person name="Bechman K.B."/>
            <person name="Herman A."/>
            <person name="Abrahante J.E."/>
            <person name="Garbe J."/>
        </authorList>
    </citation>
    <scope>NUCLEOTIDE SEQUENCE</scope>
    <source>
        <strain evidence="1">Duluth1</strain>
        <tissue evidence="1">Whole animal</tissue>
    </source>
</reference>
<evidence type="ECO:0000313" key="2">
    <source>
        <dbReference type="Proteomes" id="UP000828390"/>
    </source>
</evidence>
<keyword evidence="2" id="KW-1185">Reference proteome</keyword>
<proteinExistence type="predicted"/>
<comment type="caution">
    <text evidence="1">The sequence shown here is derived from an EMBL/GenBank/DDBJ whole genome shotgun (WGS) entry which is preliminary data.</text>
</comment>
<sequence length="66" mass="7868">MFQTGVFRCRRVCTYTDTGFSQGSTYELFAVVTLYLRPHVPDTFLYPSLHCRQWFSPYDVQFVQEM</sequence>